<sequence length="181" mass="21630">MQLVTRCTQLMNVQNNMNALQIEFCAEQIMQQKYFYSLEDIQLCLDRGAIGGYGTIYNRIDPATILAWFPMYDQERQVYVTAKKNAEQQNNNIYDIFAHPQMTEAMQDVVTKMDAKMLQVPAQEPKRDNPSQLEIALMSEYDALPQWDNDMRFRVYKNKPYQFTEFRMERYRELIEQQNEY</sequence>
<dbReference type="EMBL" id="LR797129">
    <property type="protein sequence ID" value="CAB4188475.1"/>
    <property type="molecule type" value="Genomic_DNA"/>
</dbReference>
<organism evidence="1">
    <name type="scientific">uncultured Caudovirales phage</name>
    <dbReference type="NCBI Taxonomy" id="2100421"/>
    <lineage>
        <taxon>Viruses</taxon>
        <taxon>Duplodnaviria</taxon>
        <taxon>Heunggongvirae</taxon>
        <taxon>Uroviricota</taxon>
        <taxon>Caudoviricetes</taxon>
        <taxon>Peduoviridae</taxon>
        <taxon>Maltschvirus</taxon>
        <taxon>Maltschvirus maltsch</taxon>
    </lineage>
</organism>
<reference evidence="1" key="1">
    <citation type="submission" date="2020-05" db="EMBL/GenBank/DDBJ databases">
        <authorList>
            <person name="Chiriac C."/>
            <person name="Salcher M."/>
            <person name="Ghai R."/>
            <person name="Kavagutti S V."/>
        </authorList>
    </citation>
    <scope>NUCLEOTIDE SEQUENCE</scope>
</reference>
<evidence type="ECO:0000313" key="1">
    <source>
        <dbReference type="EMBL" id="CAB4188475.1"/>
    </source>
</evidence>
<proteinExistence type="predicted"/>
<name>A0A6J5R6U9_9CAUD</name>
<protein>
    <submittedName>
        <fullName evidence="1">Uncharacterized protein</fullName>
    </submittedName>
</protein>
<accession>A0A6J5R6U9</accession>
<gene>
    <name evidence="1" type="ORF">UFOVP1175_28</name>
</gene>